<evidence type="ECO:0000313" key="2">
    <source>
        <dbReference type="Proteomes" id="UP000789860"/>
    </source>
</evidence>
<accession>A0ACA9MWH0</accession>
<reference evidence="1" key="1">
    <citation type="submission" date="2021-06" db="EMBL/GenBank/DDBJ databases">
        <authorList>
            <person name="Kallberg Y."/>
            <person name="Tangrot J."/>
            <person name="Rosling A."/>
        </authorList>
    </citation>
    <scope>NUCLEOTIDE SEQUENCE</scope>
    <source>
        <strain evidence="1">AU212A</strain>
    </source>
</reference>
<organism evidence="1 2">
    <name type="scientific">Scutellospora calospora</name>
    <dbReference type="NCBI Taxonomy" id="85575"/>
    <lineage>
        <taxon>Eukaryota</taxon>
        <taxon>Fungi</taxon>
        <taxon>Fungi incertae sedis</taxon>
        <taxon>Mucoromycota</taxon>
        <taxon>Glomeromycotina</taxon>
        <taxon>Glomeromycetes</taxon>
        <taxon>Diversisporales</taxon>
        <taxon>Gigasporaceae</taxon>
        <taxon>Scutellospora</taxon>
    </lineage>
</organism>
<proteinExistence type="predicted"/>
<dbReference type="EMBL" id="CAJVPM010016919">
    <property type="protein sequence ID" value="CAG8616976.1"/>
    <property type="molecule type" value="Genomic_DNA"/>
</dbReference>
<keyword evidence="2" id="KW-1185">Reference proteome</keyword>
<comment type="caution">
    <text evidence="1">The sequence shown here is derived from an EMBL/GenBank/DDBJ whole genome shotgun (WGS) entry which is preliminary data.</text>
</comment>
<feature type="non-terminal residue" evidence="1">
    <location>
        <position position="1"/>
    </location>
</feature>
<protein>
    <submittedName>
        <fullName evidence="1">2977_t:CDS:1</fullName>
    </submittedName>
</protein>
<gene>
    <name evidence="1" type="ORF">SCALOS_LOCUS7514</name>
</gene>
<sequence>KKRTIKQLYDKYGEVSARLGQKVERQLPRNFEAFAEYINVCPTDTKHGGHIIVLSCCPLPNLNINHYCNIDFSKLNVGSLRSSREHAVIKSPEKKFRDVKGRKVFLKEIQLVSPSVVRTIQEGGEISEDLKKAKYIFFPINNSENHGTADTGSHWTLFVFAGGKIVAFAARKVGEIPTGEGKYKYLPSYQYYQKSSLLYNYPVAKKSRSEECYLVEGFFDVISLAKLGVENCLALLGTNLSEEQTKLLAELKKRIILFLDSDKAGQEATINTA</sequence>
<name>A0ACA9MWH0_9GLOM</name>
<dbReference type="Proteomes" id="UP000789860">
    <property type="component" value="Unassembled WGS sequence"/>
</dbReference>
<evidence type="ECO:0000313" key="1">
    <source>
        <dbReference type="EMBL" id="CAG8616976.1"/>
    </source>
</evidence>
<feature type="non-terminal residue" evidence="1">
    <location>
        <position position="273"/>
    </location>
</feature>